<organism evidence="3 4">
    <name type="scientific">Galendromus occidentalis</name>
    <name type="common">western predatory mite</name>
    <dbReference type="NCBI Taxonomy" id="34638"/>
    <lineage>
        <taxon>Eukaryota</taxon>
        <taxon>Metazoa</taxon>
        <taxon>Ecdysozoa</taxon>
        <taxon>Arthropoda</taxon>
        <taxon>Chelicerata</taxon>
        <taxon>Arachnida</taxon>
        <taxon>Acari</taxon>
        <taxon>Parasitiformes</taxon>
        <taxon>Mesostigmata</taxon>
        <taxon>Gamasina</taxon>
        <taxon>Phytoseioidea</taxon>
        <taxon>Phytoseiidae</taxon>
        <taxon>Typhlodrominae</taxon>
        <taxon>Galendromus</taxon>
    </lineage>
</organism>
<dbReference type="PANTHER" id="PTHR12121">
    <property type="entry name" value="CARBON CATABOLITE REPRESSOR PROTEIN 4"/>
    <property type="match status" value="1"/>
</dbReference>
<dbReference type="Gene3D" id="3.60.10.10">
    <property type="entry name" value="Endonuclease/exonuclease/phosphatase"/>
    <property type="match status" value="1"/>
</dbReference>
<feature type="domain" description="Endonuclease/exonuclease/phosphatase" evidence="2">
    <location>
        <begin position="84"/>
        <end position="418"/>
    </location>
</feature>
<evidence type="ECO:0000259" key="2">
    <source>
        <dbReference type="Pfam" id="PF03372"/>
    </source>
</evidence>
<dbReference type="RefSeq" id="XP_003738942.2">
    <property type="nucleotide sequence ID" value="XM_003738894.2"/>
</dbReference>
<dbReference type="InterPro" id="IPR005135">
    <property type="entry name" value="Endo/exonuclease/phosphatase"/>
</dbReference>
<sequence length="437" mass="49203">MLLHLRRALLRASPTVSKVSKYFKSQIPSQGRSSTPGSRRSKGKMATSLDDAQIERMARNFTKWKPVSHQPMAPRQHEIEFSIMTFNILAQENLDNHPIVYQDIKREFLPWEYRRGRIIEQLLRQNCDVLCLQEVQADHLEDFLGPRLAREGYEYVFKCKTGGKNEGCAVFWKKSVFGILNVSQVEFLKPGCRTLNRDNVGLVVTLTPLANRQAKLCVATTHLLFNPKRGDVKLAQLRYLMANVEEAAFLGVSRANGQLIYAPTILCGDLNATPHCPLYRFVVSGKLEVDGLLHGEISGPRTGTVIKPEEVHVGNLLPNTIFEDTFVSRFGEQALDSLQYAFDHNIISHTLGKFQSCYSHTKKGLPEVSTYVDNAETVDYIFFQASRLLRHTATLDLMVKNELDALGSIPNAAMGSDHLPLASRFILKGIPADYLDR</sequence>
<gene>
    <name evidence="4" type="primary">LOC100897141</name>
</gene>
<protein>
    <submittedName>
        <fullName evidence="4">Protein angel homolog 2</fullName>
    </submittedName>
</protein>
<dbReference type="GeneID" id="100897141"/>
<dbReference type="AlphaFoldDB" id="A0AAJ6QNS8"/>
<accession>A0AAJ6QNS8</accession>
<feature type="region of interest" description="Disordered" evidence="1">
    <location>
        <begin position="23"/>
        <end position="48"/>
    </location>
</feature>
<dbReference type="Pfam" id="PF03372">
    <property type="entry name" value="Exo_endo_phos"/>
    <property type="match status" value="1"/>
</dbReference>
<dbReference type="GO" id="GO:0000175">
    <property type="term" value="F:3'-5'-RNA exonuclease activity"/>
    <property type="evidence" value="ECO:0007669"/>
    <property type="project" value="TreeGrafter"/>
</dbReference>
<feature type="compositionally biased region" description="Polar residues" evidence="1">
    <location>
        <begin position="26"/>
        <end position="38"/>
    </location>
</feature>
<dbReference type="Proteomes" id="UP000694867">
    <property type="component" value="Unplaced"/>
</dbReference>
<dbReference type="KEGG" id="goe:100897141"/>
<evidence type="ECO:0000313" key="3">
    <source>
        <dbReference type="Proteomes" id="UP000694867"/>
    </source>
</evidence>
<dbReference type="InterPro" id="IPR050410">
    <property type="entry name" value="CCR4/nocturin_mRNA_transcr"/>
</dbReference>
<evidence type="ECO:0000313" key="4">
    <source>
        <dbReference type="RefSeq" id="XP_003738942.2"/>
    </source>
</evidence>
<keyword evidence="3" id="KW-1185">Reference proteome</keyword>
<evidence type="ECO:0000256" key="1">
    <source>
        <dbReference type="SAM" id="MobiDB-lite"/>
    </source>
</evidence>
<dbReference type="PANTHER" id="PTHR12121:SF34">
    <property type="entry name" value="PROTEIN ANGEL"/>
    <property type="match status" value="1"/>
</dbReference>
<name>A0AAJ6QNS8_9ACAR</name>
<reference evidence="4" key="1">
    <citation type="submission" date="2025-08" db="UniProtKB">
        <authorList>
            <consortium name="RefSeq"/>
        </authorList>
    </citation>
    <scope>IDENTIFICATION</scope>
</reference>
<proteinExistence type="predicted"/>
<dbReference type="SUPFAM" id="SSF56219">
    <property type="entry name" value="DNase I-like"/>
    <property type="match status" value="1"/>
</dbReference>
<dbReference type="InterPro" id="IPR036691">
    <property type="entry name" value="Endo/exonu/phosph_ase_sf"/>
</dbReference>
<dbReference type="CTD" id="37748"/>